<gene>
    <name evidence="5" type="ORF">ASJ80_08995</name>
</gene>
<dbReference type="Pfam" id="PF01420">
    <property type="entry name" value="Methylase_S"/>
    <property type="match status" value="2"/>
</dbReference>
<protein>
    <recommendedName>
        <fullName evidence="4">Type I restriction modification DNA specificity domain-containing protein</fullName>
    </recommendedName>
</protein>
<name>A0A2A2H7R4_METBR</name>
<dbReference type="AlphaFoldDB" id="A0A2A2H7R4"/>
<accession>A0A2A2H7R4</accession>
<evidence type="ECO:0000313" key="5">
    <source>
        <dbReference type="EMBL" id="PAV05501.1"/>
    </source>
</evidence>
<dbReference type="Gene3D" id="1.10.287.1120">
    <property type="entry name" value="Bipartite methylase S protein"/>
    <property type="match status" value="1"/>
</dbReference>
<keyword evidence="6" id="KW-1185">Reference proteome</keyword>
<dbReference type="InterPro" id="IPR052021">
    <property type="entry name" value="Type-I_RS_S_subunit"/>
</dbReference>
<dbReference type="OrthoDB" id="81835at2157"/>
<dbReference type="PANTHER" id="PTHR30408">
    <property type="entry name" value="TYPE-1 RESTRICTION ENZYME ECOKI SPECIFICITY PROTEIN"/>
    <property type="match status" value="1"/>
</dbReference>
<comment type="similarity">
    <text evidence="1">Belongs to the type-I restriction system S methylase family.</text>
</comment>
<dbReference type="Gene3D" id="3.90.220.20">
    <property type="entry name" value="DNA methylase specificity domains"/>
    <property type="match status" value="2"/>
</dbReference>
<dbReference type="RefSeq" id="WP_069585752.1">
    <property type="nucleotide sequence ID" value="NZ_LMVM01000004.1"/>
</dbReference>
<dbReference type="InterPro" id="IPR000055">
    <property type="entry name" value="Restrct_endonuc_typeI_TRD"/>
</dbReference>
<keyword evidence="2" id="KW-0680">Restriction system</keyword>
<evidence type="ECO:0000256" key="3">
    <source>
        <dbReference type="ARBA" id="ARBA00023125"/>
    </source>
</evidence>
<dbReference type="GO" id="GO:0003677">
    <property type="term" value="F:DNA binding"/>
    <property type="evidence" value="ECO:0007669"/>
    <property type="project" value="UniProtKB-KW"/>
</dbReference>
<dbReference type="Proteomes" id="UP000217784">
    <property type="component" value="Unassembled WGS sequence"/>
</dbReference>
<sequence>MNVPKLRFPEFNGEWKVYKVDNLFTHVRNGFVGTATPYYVKEGIPYLQSNNIRRNRIDKRKLVYVTNEFHEKNKKSILKKEDILMVQSGHAGECAVVPEEFEGANCHALIVMSPTNQINSHFCAYYINSSIGKRQIHKLITGNTIQHILASELKKFKIIIPTITEQEKIASFLLKIDEKIEKLDKKEQLWQIYRKVMIQQLFSRKLRFKDETGNDYPNWEEKVLKDTAIFTRGPFGGSLKKSMFVNSGYKVYEQKNAIQNSLNVGNYYISEEKYKEMIRFSVSKGDLLVSCSGTIGKILIIPEKYPEGIINQALLKIRVNSDINNLFLKELLQNSEITRHIFGGRGAAIKNVVSVKELKEIKISLPSLEEQTKIANFLLAIDKKIKQINKKLEFNKEFKKGLLRQMFPFDKKSEDIKTKDFSKLLDKHGEQSDVI</sequence>
<evidence type="ECO:0000256" key="2">
    <source>
        <dbReference type="ARBA" id="ARBA00022747"/>
    </source>
</evidence>
<keyword evidence="3" id="KW-0238">DNA-binding</keyword>
<feature type="domain" description="Type I restriction modification DNA specificity" evidence="4">
    <location>
        <begin position="13"/>
        <end position="189"/>
    </location>
</feature>
<organism evidence="5 6">
    <name type="scientific">Methanobacterium bryantii</name>
    <dbReference type="NCBI Taxonomy" id="2161"/>
    <lineage>
        <taxon>Archaea</taxon>
        <taxon>Methanobacteriati</taxon>
        <taxon>Methanobacteriota</taxon>
        <taxon>Methanomada group</taxon>
        <taxon>Methanobacteria</taxon>
        <taxon>Methanobacteriales</taxon>
        <taxon>Methanobacteriaceae</taxon>
        <taxon>Methanobacterium</taxon>
    </lineage>
</organism>
<proteinExistence type="inferred from homology"/>
<dbReference type="GO" id="GO:0009307">
    <property type="term" value="P:DNA restriction-modification system"/>
    <property type="evidence" value="ECO:0007669"/>
    <property type="project" value="UniProtKB-KW"/>
</dbReference>
<dbReference type="InterPro" id="IPR044946">
    <property type="entry name" value="Restrct_endonuc_typeI_TRD_sf"/>
</dbReference>
<feature type="domain" description="Type I restriction modification DNA specificity" evidence="4">
    <location>
        <begin position="218"/>
        <end position="391"/>
    </location>
</feature>
<evidence type="ECO:0000256" key="1">
    <source>
        <dbReference type="ARBA" id="ARBA00010923"/>
    </source>
</evidence>
<dbReference type="CDD" id="cd17246">
    <property type="entry name" value="RMtype1_S_SonII-TRD2-CR2_like"/>
    <property type="match status" value="1"/>
</dbReference>
<comment type="caution">
    <text evidence="5">The sequence shown here is derived from an EMBL/GenBank/DDBJ whole genome shotgun (WGS) entry which is preliminary data.</text>
</comment>
<evidence type="ECO:0000313" key="6">
    <source>
        <dbReference type="Proteomes" id="UP000217784"/>
    </source>
</evidence>
<dbReference type="EMBL" id="LMVM01000004">
    <property type="protein sequence ID" value="PAV05501.1"/>
    <property type="molecule type" value="Genomic_DNA"/>
</dbReference>
<evidence type="ECO:0000259" key="4">
    <source>
        <dbReference type="Pfam" id="PF01420"/>
    </source>
</evidence>
<dbReference type="SUPFAM" id="SSF116734">
    <property type="entry name" value="DNA methylase specificity domain"/>
    <property type="match status" value="2"/>
</dbReference>
<dbReference type="PANTHER" id="PTHR30408:SF12">
    <property type="entry name" value="TYPE I RESTRICTION ENZYME MJAVIII SPECIFICITY SUBUNIT"/>
    <property type="match status" value="1"/>
</dbReference>
<reference evidence="5 6" key="1">
    <citation type="journal article" date="2017" name="BMC Genomics">
        <title>Genomic analysis of methanogenic archaea reveals a shift towards energy conservation.</title>
        <authorList>
            <person name="Gilmore S.P."/>
            <person name="Henske J.K."/>
            <person name="Sexton J.A."/>
            <person name="Solomon K.V."/>
            <person name="Seppala S."/>
            <person name="Yoo J.I."/>
            <person name="Huyett L.M."/>
            <person name="Pressman A."/>
            <person name="Cogan J.Z."/>
            <person name="Kivenson V."/>
            <person name="Peng X."/>
            <person name="Tan Y."/>
            <person name="Valentine D.L."/>
            <person name="O'Malley M.A."/>
        </authorList>
    </citation>
    <scope>NUCLEOTIDE SEQUENCE [LARGE SCALE GENOMIC DNA]</scope>
    <source>
        <strain evidence="5 6">M.o.H.</strain>
    </source>
</reference>